<organism evidence="1 2">
    <name type="scientific">Kitasatospora cheerisanensis KCTC 2395</name>
    <dbReference type="NCBI Taxonomy" id="1348663"/>
    <lineage>
        <taxon>Bacteria</taxon>
        <taxon>Bacillati</taxon>
        <taxon>Actinomycetota</taxon>
        <taxon>Actinomycetes</taxon>
        <taxon>Kitasatosporales</taxon>
        <taxon>Streptomycetaceae</taxon>
        <taxon>Kitasatospora</taxon>
    </lineage>
</organism>
<sequence length="88" mass="9643">MAVSVRNFPLGAALVESADDAISWIRRRLDEIAVQLDPPAVRIVRAWLSDQQRYTEALALLSQGSGFAMELRQDGVTYSVGADPFVPP</sequence>
<proteinExistence type="predicted"/>
<comment type="caution">
    <text evidence="1">The sequence shown here is derived from an EMBL/GenBank/DDBJ whole genome shotgun (WGS) entry which is preliminary data.</text>
</comment>
<gene>
    <name evidence="1" type="ORF">KCH_23690</name>
</gene>
<accession>A0A066YWF1</accession>
<evidence type="ECO:0000313" key="2">
    <source>
        <dbReference type="Proteomes" id="UP000027178"/>
    </source>
</evidence>
<dbReference type="EMBL" id="JNBY01000075">
    <property type="protein sequence ID" value="KDN85873.1"/>
    <property type="molecule type" value="Genomic_DNA"/>
</dbReference>
<protein>
    <submittedName>
        <fullName evidence="1">Uncharacterized protein</fullName>
    </submittedName>
</protein>
<keyword evidence="2" id="KW-1185">Reference proteome</keyword>
<dbReference type="HOGENOM" id="CLU_2464932_0_0_11"/>
<dbReference type="Proteomes" id="UP000027178">
    <property type="component" value="Unassembled WGS sequence"/>
</dbReference>
<evidence type="ECO:0000313" key="1">
    <source>
        <dbReference type="EMBL" id="KDN85873.1"/>
    </source>
</evidence>
<dbReference type="AlphaFoldDB" id="A0A066YWF1"/>
<name>A0A066YWF1_9ACTN</name>
<dbReference type="PATRIC" id="fig|1348663.4.peg.2300"/>
<reference evidence="1 2" key="1">
    <citation type="submission" date="2014-05" db="EMBL/GenBank/DDBJ databases">
        <title>Draft Genome Sequence of Kitasatospora cheerisanensis KCTC 2395.</title>
        <authorList>
            <person name="Nam D.H."/>
        </authorList>
    </citation>
    <scope>NUCLEOTIDE SEQUENCE [LARGE SCALE GENOMIC DNA]</scope>
    <source>
        <strain evidence="1 2">KCTC 2395</strain>
    </source>
</reference>